<protein>
    <recommendedName>
        <fullName evidence="1">DUF6533 domain-containing protein</fullName>
    </recommendedName>
</protein>
<evidence type="ECO:0000313" key="2">
    <source>
        <dbReference type="EMBL" id="PFH46792.1"/>
    </source>
</evidence>
<dbReference type="OrthoDB" id="2638860at2759"/>
<dbReference type="EMBL" id="KZ302158">
    <property type="protein sequence ID" value="PFH46792.1"/>
    <property type="molecule type" value="Genomic_DNA"/>
</dbReference>
<proteinExistence type="predicted"/>
<evidence type="ECO:0000313" key="3">
    <source>
        <dbReference type="Proteomes" id="UP000242287"/>
    </source>
</evidence>
<evidence type="ECO:0000259" key="1">
    <source>
        <dbReference type="Pfam" id="PF20151"/>
    </source>
</evidence>
<sequence length="102" mass="12026">FDYLLTLDLELRFIWHSRWSIIKVLFLLARYSPFIDMSVAFICTFRVTSFSISAHFLECSPFFFLMVDFQTPNLSAEKCIQGHTLVGCESKKSRAHRCVRFF</sequence>
<name>A0A2A9NGE7_9AGAR</name>
<dbReference type="Proteomes" id="UP000242287">
    <property type="component" value="Unassembled WGS sequence"/>
</dbReference>
<dbReference type="Pfam" id="PF20151">
    <property type="entry name" value="DUF6533"/>
    <property type="match status" value="1"/>
</dbReference>
<dbReference type="InterPro" id="IPR045340">
    <property type="entry name" value="DUF6533"/>
</dbReference>
<keyword evidence="3" id="KW-1185">Reference proteome</keyword>
<accession>A0A2A9NGE7</accession>
<dbReference type="AlphaFoldDB" id="A0A2A9NGE7"/>
<feature type="non-terminal residue" evidence="2">
    <location>
        <position position="1"/>
    </location>
</feature>
<feature type="domain" description="DUF6533" evidence="1">
    <location>
        <begin position="1"/>
        <end position="35"/>
    </location>
</feature>
<reference evidence="2 3" key="1">
    <citation type="submission" date="2014-02" db="EMBL/GenBank/DDBJ databases">
        <title>Transposable element dynamics among asymbiotic and ectomycorrhizal Amanita fungi.</title>
        <authorList>
            <consortium name="DOE Joint Genome Institute"/>
            <person name="Hess J."/>
            <person name="Skrede I."/>
            <person name="Wolfe B."/>
            <person name="LaButti K."/>
            <person name="Ohm R.A."/>
            <person name="Grigoriev I.V."/>
            <person name="Pringle A."/>
        </authorList>
    </citation>
    <scope>NUCLEOTIDE SEQUENCE [LARGE SCALE GENOMIC DNA]</scope>
    <source>
        <strain evidence="2 3">SKay4041</strain>
    </source>
</reference>
<gene>
    <name evidence="2" type="ORF">AMATHDRAFT_153814</name>
</gene>
<organism evidence="2 3">
    <name type="scientific">Amanita thiersii Skay4041</name>
    <dbReference type="NCBI Taxonomy" id="703135"/>
    <lineage>
        <taxon>Eukaryota</taxon>
        <taxon>Fungi</taxon>
        <taxon>Dikarya</taxon>
        <taxon>Basidiomycota</taxon>
        <taxon>Agaricomycotina</taxon>
        <taxon>Agaricomycetes</taxon>
        <taxon>Agaricomycetidae</taxon>
        <taxon>Agaricales</taxon>
        <taxon>Pluteineae</taxon>
        <taxon>Amanitaceae</taxon>
        <taxon>Amanita</taxon>
    </lineage>
</organism>